<organism evidence="1 2">
    <name type="scientific">Edaphochlamys debaryana</name>
    <dbReference type="NCBI Taxonomy" id="47281"/>
    <lineage>
        <taxon>Eukaryota</taxon>
        <taxon>Viridiplantae</taxon>
        <taxon>Chlorophyta</taxon>
        <taxon>core chlorophytes</taxon>
        <taxon>Chlorophyceae</taxon>
        <taxon>CS clade</taxon>
        <taxon>Chlamydomonadales</taxon>
        <taxon>Chlamydomonadales incertae sedis</taxon>
        <taxon>Edaphochlamys</taxon>
    </lineage>
</organism>
<accession>A0A835YE70</accession>
<sequence length="128" mass="13824">MASTEGSPFLELRPVQVGEDAWNAAALLAAIAPTTLPPGDDEVKEKAALRLRGWRDPRGLFGYSEGSAYKDLCIYFDAQDTTSPVNVAASKAFRCYGLDGVPGPINWEAIRGPCVVLRCKPPTVWSPE</sequence>
<protein>
    <submittedName>
        <fullName evidence="1">Uncharacterized protein</fullName>
    </submittedName>
</protein>
<dbReference type="OrthoDB" id="531519at2759"/>
<reference evidence="1" key="1">
    <citation type="journal article" date="2020" name="bioRxiv">
        <title>Comparative genomics of Chlamydomonas.</title>
        <authorList>
            <person name="Craig R.J."/>
            <person name="Hasan A.R."/>
            <person name="Ness R.W."/>
            <person name="Keightley P.D."/>
        </authorList>
    </citation>
    <scope>NUCLEOTIDE SEQUENCE</scope>
    <source>
        <strain evidence="1">CCAP 11/70</strain>
    </source>
</reference>
<dbReference type="AlphaFoldDB" id="A0A835YE70"/>
<name>A0A835YE70_9CHLO</name>
<comment type="caution">
    <text evidence="1">The sequence shown here is derived from an EMBL/GenBank/DDBJ whole genome shotgun (WGS) entry which is preliminary data.</text>
</comment>
<dbReference type="Proteomes" id="UP000612055">
    <property type="component" value="Unassembled WGS sequence"/>
</dbReference>
<proteinExistence type="predicted"/>
<evidence type="ECO:0000313" key="2">
    <source>
        <dbReference type="Proteomes" id="UP000612055"/>
    </source>
</evidence>
<keyword evidence="2" id="KW-1185">Reference proteome</keyword>
<evidence type="ECO:0000313" key="1">
    <source>
        <dbReference type="EMBL" id="KAG2499251.1"/>
    </source>
</evidence>
<gene>
    <name evidence="1" type="ORF">HYH03_002830</name>
</gene>
<dbReference type="EMBL" id="JAEHOE010000007">
    <property type="protein sequence ID" value="KAG2499251.1"/>
    <property type="molecule type" value="Genomic_DNA"/>
</dbReference>